<dbReference type="OrthoDB" id="292759at2"/>
<dbReference type="Proteomes" id="UP000319557">
    <property type="component" value="Chromosome"/>
</dbReference>
<gene>
    <name evidence="3" type="ORF">EC9_21120</name>
</gene>
<feature type="compositionally biased region" description="Polar residues" evidence="1">
    <location>
        <begin position="182"/>
        <end position="197"/>
    </location>
</feature>
<proteinExistence type="predicted"/>
<evidence type="ECO:0008006" key="5">
    <source>
        <dbReference type="Google" id="ProtNLM"/>
    </source>
</evidence>
<dbReference type="KEGG" id="ruv:EC9_21120"/>
<evidence type="ECO:0000256" key="1">
    <source>
        <dbReference type="SAM" id="MobiDB-lite"/>
    </source>
</evidence>
<reference evidence="3 4" key="1">
    <citation type="submission" date="2019-02" db="EMBL/GenBank/DDBJ databases">
        <title>Deep-cultivation of Planctomycetes and their phenomic and genomic characterization uncovers novel biology.</title>
        <authorList>
            <person name="Wiegand S."/>
            <person name="Jogler M."/>
            <person name="Boedeker C."/>
            <person name="Pinto D."/>
            <person name="Vollmers J."/>
            <person name="Rivas-Marin E."/>
            <person name="Kohn T."/>
            <person name="Peeters S.H."/>
            <person name="Heuer A."/>
            <person name="Rast P."/>
            <person name="Oberbeckmann S."/>
            <person name="Bunk B."/>
            <person name="Jeske O."/>
            <person name="Meyerdierks A."/>
            <person name="Storesund J.E."/>
            <person name="Kallscheuer N."/>
            <person name="Luecker S."/>
            <person name="Lage O.M."/>
            <person name="Pohl T."/>
            <person name="Merkel B.J."/>
            <person name="Hornburger P."/>
            <person name="Mueller R.-W."/>
            <person name="Bruemmer F."/>
            <person name="Labrenz M."/>
            <person name="Spormann A.M."/>
            <person name="Op den Camp H."/>
            <person name="Overmann J."/>
            <person name="Amann R."/>
            <person name="Jetten M.S.M."/>
            <person name="Mascher T."/>
            <person name="Medema M.H."/>
            <person name="Devos D.P."/>
            <person name="Kaster A.-K."/>
            <person name="Ovreas L."/>
            <person name="Rohde M."/>
            <person name="Galperin M.Y."/>
            <person name="Jogler C."/>
        </authorList>
    </citation>
    <scope>NUCLEOTIDE SEQUENCE [LARGE SCALE GENOMIC DNA]</scope>
    <source>
        <strain evidence="3 4">EC9</strain>
    </source>
</reference>
<dbReference type="EMBL" id="CP036261">
    <property type="protein sequence ID" value="QDS87929.1"/>
    <property type="molecule type" value="Genomic_DNA"/>
</dbReference>
<evidence type="ECO:0000256" key="2">
    <source>
        <dbReference type="SAM" id="SignalP"/>
    </source>
</evidence>
<feature type="region of interest" description="Disordered" evidence="1">
    <location>
        <begin position="182"/>
        <end position="212"/>
    </location>
</feature>
<dbReference type="AlphaFoldDB" id="A0A517LZ90"/>
<dbReference type="RefSeq" id="WP_145344657.1">
    <property type="nucleotide sequence ID" value="NZ_CP036261.1"/>
</dbReference>
<name>A0A517LZ90_9BACT</name>
<sequence length="212" mass="21997" precursor="true">MTLSKQTGLGLTLLALSMVVGCGSSSAPVAENNASQNPAASPAPKPAVDMTPAANVVSQFLDAMRRGGSDTESLSLVTTKARDEFRRTGLVMQPIGSPDAKFEVTRSEPVPGQTDAALVHSHWTEPSESGESQTFEVVWAVQQEAGNWKISGLVIGQATGDAPIVVDFENGSDLAAMFQPQANPAGQQPTLQATAPGSESGVPLDTEAPVIR</sequence>
<feature type="compositionally biased region" description="Low complexity" evidence="1">
    <location>
        <begin position="30"/>
        <end position="42"/>
    </location>
</feature>
<feature type="chain" id="PRO_5021794220" description="Lumazine-binding domain protein" evidence="2">
    <location>
        <begin position="27"/>
        <end position="212"/>
    </location>
</feature>
<keyword evidence="4" id="KW-1185">Reference proteome</keyword>
<feature type="signal peptide" evidence="2">
    <location>
        <begin position="1"/>
        <end position="26"/>
    </location>
</feature>
<protein>
    <recommendedName>
        <fullName evidence="5">Lumazine-binding domain protein</fullName>
    </recommendedName>
</protein>
<accession>A0A517LZ90</accession>
<evidence type="ECO:0000313" key="3">
    <source>
        <dbReference type="EMBL" id="QDS87929.1"/>
    </source>
</evidence>
<organism evidence="3 4">
    <name type="scientific">Rosistilla ulvae</name>
    <dbReference type="NCBI Taxonomy" id="1930277"/>
    <lineage>
        <taxon>Bacteria</taxon>
        <taxon>Pseudomonadati</taxon>
        <taxon>Planctomycetota</taxon>
        <taxon>Planctomycetia</taxon>
        <taxon>Pirellulales</taxon>
        <taxon>Pirellulaceae</taxon>
        <taxon>Rosistilla</taxon>
    </lineage>
</organism>
<feature type="region of interest" description="Disordered" evidence="1">
    <location>
        <begin position="26"/>
        <end position="48"/>
    </location>
</feature>
<dbReference type="PROSITE" id="PS51257">
    <property type="entry name" value="PROKAR_LIPOPROTEIN"/>
    <property type="match status" value="1"/>
</dbReference>
<keyword evidence="2" id="KW-0732">Signal</keyword>
<evidence type="ECO:0000313" key="4">
    <source>
        <dbReference type="Proteomes" id="UP000319557"/>
    </source>
</evidence>